<comment type="similarity">
    <text evidence="2">Belongs to the methyltransferase superfamily. L-isoaspartyl/D-aspartyl protein methyltransferase family.</text>
</comment>
<evidence type="ECO:0000256" key="1">
    <source>
        <dbReference type="ARBA" id="ARBA00004496"/>
    </source>
</evidence>
<dbReference type="PANTHER" id="PTHR11579">
    <property type="entry name" value="PROTEIN-L-ISOASPARTATE O-METHYLTRANSFERASE"/>
    <property type="match status" value="1"/>
</dbReference>
<keyword evidence="7 12" id="KW-0808">Transferase</keyword>
<evidence type="ECO:0000256" key="4">
    <source>
        <dbReference type="ARBA" id="ARBA00013346"/>
    </source>
</evidence>
<accession>A0A840Q6W5</accession>
<dbReference type="GO" id="GO:0004719">
    <property type="term" value="F:protein-L-isoaspartate (D-aspartate) O-methyltransferase activity"/>
    <property type="evidence" value="ECO:0007669"/>
    <property type="project" value="UniProtKB-EC"/>
</dbReference>
<comment type="caution">
    <text evidence="12">The sequence shown here is derived from an EMBL/GenBank/DDBJ whole genome shotgun (WGS) entry which is preliminary data.</text>
</comment>
<dbReference type="EC" id="2.1.1.77" evidence="3"/>
<dbReference type="InterPro" id="IPR000682">
    <property type="entry name" value="PCMT"/>
</dbReference>
<protein>
    <recommendedName>
        <fullName evidence="4">Protein-L-isoaspartate O-methyltransferase</fullName>
        <ecNumber evidence="3">2.1.1.77</ecNumber>
    </recommendedName>
    <alternativeName>
        <fullName evidence="11">L-isoaspartyl protein carboxyl methyltransferase</fullName>
    </alternativeName>
    <alternativeName>
        <fullName evidence="9">Protein L-isoaspartyl methyltransferase</fullName>
    </alternativeName>
    <alternativeName>
        <fullName evidence="10">Protein-beta-aspartate methyltransferase</fullName>
    </alternativeName>
</protein>
<dbReference type="RefSeq" id="WP_184722078.1">
    <property type="nucleotide sequence ID" value="NZ_JACHIW010000001.1"/>
</dbReference>
<evidence type="ECO:0000313" key="13">
    <source>
        <dbReference type="Proteomes" id="UP000584374"/>
    </source>
</evidence>
<evidence type="ECO:0000256" key="11">
    <source>
        <dbReference type="ARBA" id="ARBA00031350"/>
    </source>
</evidence>
<dbReference type="SUPFAM" id="SSF53335">
    <property type="entry name" value="S-adenosyl-L-methionine-dependent methyltransferases"/>
    <property type="match status" value="1"/>
</dbReference>
<dbReference type="GO" id="GO:0032259">
    <property type="term" value="P:methylation"/>
    <property type="evidence" value="ECO:0007669"/>
    <property type="project" value="UniProtKB-KW"/>
</dbReference>
<gene>
    <name evidence="12" type="ORF">BJ970_000097</name>
</gene>
<keyword evidence="5" id="KW-0963">Cytoplasm</keyword>
<keyword evidence="13" id="KW-1185">Reference proteome</keyword>
<evidence type="ECO:0000313" key="12">
    <source>
        <dbReference type="EMBL" id="MBB5152563.1"/>
    </source>
</evidence>
<evidence type="ECO:0000256" key="9">
    <source>
        <dbReference type="ARBA" id="ARBA00030757"/>
    </source>
</evidence>
<dbReference type="AlphaFoldDB" id="A0A840Q6W5"/>
<evidence type="ECO:0000256" key="7">
    <source>
        <dbReference type="ARBA" id="ARBA00022679"/>
    </source>
</evidence>
<evidence type="ECO:0000256" key="2">
    <source>
        <dbReference type="ARBA" id="ARBA00005369"/>
    </source>
</evidence>
<dbReference type="GO" id="GO:0005737">
    <property type="term" value="C:cytoplasm"/>
    <property type="evidence" value="ECO:0007669"/>
    <property type="project" value="UniProtKB-SubCell"/>
</dbReference>
<dbReference type="InterPro" id="IPR029063">
    <property type="entry name" value="SAM-dependent_MTases_sf"/>
</dbReference>
<dbReference type="PROSITE" id="PS01279">
    <property type="entry name" value="PCMT"/>
    <property type="match status" value="1"/>
</dbReference>
<dbReference type="Pfam" id="PF01135">
    <property type="entry name" value="PCMT"/>
    <property type="match status" value="1"/>
</dbReference>
<keyword evidence="6 12" id="KW-0489">Methyltransferase</keyword>
<evidence type="ECO:0000256" key="6">
    <source>
        <dbReference type="ARBA" id="ARBA00022603"/>
    </source>
</evidence>
<sequence>MTTATPDYQDWTTTDTGEQILQSSAQHTIETMVDLLGLQPGHRILEIGTGSGYSTALLASHTGPTGKVTSIDINADLVDRANRRLTADGYRWAEAHAANGLMGWPARAPYDRIIAWTTPPEVPQAWLDQAADDAVLVTPVHLAPVAHAHAVLRAEVHIGQIRRESLHPGSFIETHSAATNDPRVPTRHLDAVQWDANGSPSWISAAPLHEQHPAAQRLLAQLRALGKLEMSFPNRKHWQAAMAHVVTRWPERACAAAGPWGLGLGIASTGGVAVITTTGLLVHAGDVDVRLALVAAVENWDRAGRPGYDALRRAI</sequence>
<reference evidence="12 13" key="1">
    <citation type="submission" date="2020-08" db="EMBL/GenBank/DDBJ databases">
        <title>Sequencing the genomes of 1000 actinobacteria strains.</title>
        <authorList>
            <person name="Klenk H.-P."/>
        </authorList>
    </citation>
    <scope>NUCLEOTIDE SEQUENCE [LARGE SCALE GENOMIC DNA]</scope>
    <source>
        <strain evidence="12 13">DSM 45584</strain>
    </source>
</reference>
<dbReference type="CDD" id="cd02440">
    <property type="entry name" value="AdoMet_MTases"/>
    <property type="match status" value="1"/>
</dbReference>
<dbReference type="PANTHER" id="PTHR11579:SF0">
    <property type="entry name" value="PROTEIN-L-ISOASPARTATE(D-ASPARTATE) O-METHYLTRANSFERASE"/>
    <property type="match status" value="1"/>
</dbReference>
<organism evidence="12 13">
    <name type="scientific">Saccharopolyspora phatthalungensis</name>
    <dbReference type="NCBI Taxonomy" id="664693"/>
    <lineage>
        <taxon>Bacteria</taxon>
        <taxon>Bacillati</taxon>
        <taxon>Actinomycetota</taxon>
        <taxon>Actinomycetes</taxon>
        <taxon>Pseudonocardiales</taxon>
        <taxon>Pseudonocardiaceae</taxon>
        <taxon>Saccharopolyspora</taxon>
    </lineage>
</organism>
<dbReference type="Proteomes" id="UP000584374">
    <property type="component" value="Unassembled WGS sequence"/>
</dbReference>
<evidence type="ECO:0000256" key="8">
    <source>
        <dbReference type="ARBA" id="ARBA00022691"/>
    </source>
</evidence>
<evidence type="ECO:0000256" key="3">
    <source>
        <dbReference type="ARBA" id="ARBA00011890"/>
    </source>
</evidence>
<name>A0A840Q6W5_9PSEU</name>
<comment type="subcellular location">
    <subcellularLocation>
        <location evidence="1">Cytoplasm</location>
    </subcellularLocation>
</comment>
<dbReference type="EMBL" id="JACHIW010000001">
    <property type="protein sequence ID" value="MBB5152563.1"/>
    <property type="molecule type" value="Genomic_DNA"/>
</dbReference>
<evidence type="ECO:0000256" key="10">
    <source>
        <dbReference type="ARBA" id="ARBA00031323"/>
    </source>
</evidence>
<keyword evidence="8" id="KW-0949">S-adenosyl-L-methionine</keyword>
<proteinExistence type="inferred from homology"/>
<evidence type="ECO:0000256" key="5">
    <source>
        <dbReference type="ARBA" id="ARBA00022490"/>
    </source>
</evidence>
<dbReference type="Gene3D" id="3.40.50.150">
    <property type="entry name" value="Vaccinia Virus protein VP39"/>
    <property type="match status" value="1"/>
</dbReference>